<dbReference type="PANTHER" id="PTHR35186:SF4">
    <property type="entry name" value="PRION-INHIBITION AND PROPAGATION HELO DOMAIN-CONTAINING PROTEIN"/>
    <property type="match status" value="1"/>
</dbReference>
<accession>A0ABR3XFM6</accession>
<keyword evidence="3" id="KW-1185">Reference proteome</keyword>
<dbReference type="InterPro" id="IPR056002">
    <property type="entry name" value="DUF7580"/>
</dbReference>
<dbReference type="EMBL" id="JAWRVE010000022">
    <property type="protein sequence ID" value="KAL1874522.1"/>
    <property type="molecule type" value="Genomic_DNA"/>
</dbReference>
<gene>
    <name evidence="2" type="ORF">Daus18300_003541</name>
</gene>
<protein>
    <recommendedName>
        <fullName evidence="1">DUF7580 domain-containing protein</fullName>
    </recommendedName>
</protein>
<evidence type="ECO:0000313" key="3">
    <source>
        <dbReference type="Proteomes" id="UP001583177"/>
    </source>
</evidence>
<organism evidence="2 3">
    <name type="scientific">Diaporthe australafricana</name>
    <dbReference type="NCBI Taxonomy" id="127596"/>
    <lineage>
        <taxon>Eukaryota</taxon>
        <taxon>Fungi</taxon>
        <taxon>Dikarya</taxon>
        <taxon>Ascomycota</taxon>
        <taxon>Pezizomycotina</taxon>
        <taxon>Sordariomycetes</taxon>
        <taxon>Sordariomycetidae</taxon>
        <taxon>Diaporthales</taxon>
        <taxon>Diaporthaceae</taxon>
        <taxon>Diaporthe</taxon>
    </lineage>
</organism>
<reference evidence="2 3" key="1">
    <citation type="journal article" date="2024" name="IMA Fungus">
        <title>IMA Genome - F19 : A genome assembly and annotation guide to empower mycologists, including annotated draft genome sequences of Ceratocystis pirilliformis, Diaporthe australafricana, Fusarium ophioides, Paecilomyces lecythidis, and Sporothrix stenoceras.</title>
        <authorList>
            <person name="Aylward J."/>
            <person name="Wilson A.M."/>
            <person name="Visagie C.M."/>
            <person name="Spraker J."/>
            <person name="Barnes I."/>
            <person name="Buitendag C."/>
            <person name="Ceriani C."/>
            <person name="Del Mar Angel L."/>
            <person name="du Plessis D."/>
            <person name="Fuchs T."/>
            <person name="Gasser K."/>
            <person name="Kramer D."/>
            <person name="Li W."/>
            <person name="Munsamy K."/>
            <person name="Piso A."/>
            <person name="Price J.L."/>
            <person name="Sonnekus B."/>
            <person name="Thomas C."/>
            <person name="van der Nest A."/>
            <person name="van Dijk A."/>
            <person name="van Heerden A."/>
            <person name="van Vuuren N."/>
            <person name="Yilmaz N."/>
            <person name="Duong T.A."/>
            <person name="van der Merwe N.A."/>
            <person name="Wingfield M.J."/>
            <person name="Wingfield B.D."/>
        </authorList>
    </citation>
    <scope>NUCLEOTIDE SEQUENCE [LARGE SCALE GENOMIC DNA]</scope>
    <source>
        <strain evidence="2 3">CMW 18300</strain>
    </source>
</reference>
<feature type="domain" description="DUF7580" evidence="1">
    <location>
        <begin position="210"/>
        <end position="575"/>
    </location>
</feature>
<dbReference type="Pfam" id="PF24476">
    <property type="entry name" value="DUF7580"/>
    <property type="match status" value="1"/>
</dbReference>
<proteinExistence type="predicted"/>
<dbReference type="PANTHER" id="PTHR35186">
    <property type="entry name" value="ANK_REP_REGION DOMAIN-CONTAINING PROTEIN"/>
    <property type="match status" value="1"/>
</dbReference>
<dbReference type="Proteomes" id="UP001583177">
    <property type="component" value="Unassembled WGS sequence"/>
</dbReference>
<name>A0ABR3XFM6_9PEZI</name>
<sequence>MSGIEVAGLVLGALPILLKSVDTYRDSFRRFGTAFNKRKHVEKLARALLLQELTIRELIKSIILASGCEDVLALDEDPVGYLNNLDVQEQVEEYLGPKSTKFLIDELEDNSESVRKVARCISGLVPGARGPNDDLITIIEANQDKPSMMTDLAPRIKLLLGITDMKDMIQEIDTACNALDRFSRLTLSNCHSTNTNSSRNSLKLAKAFRRIHGVAKGLYNAVLNGFQDKCHDSHQARLYLDDRIDTAHHLLHRRRAADPDTPQMMFDMVFRAEGKNGEALYYETAVQVLDDYDSDDLDRRSFPEESVKAAVTFCVTDAPSAFKHKVATIASICTTIKEARGMKPGLSFALLGNRQMGTFPDRNAMPATQLLYQMDQREYISLSQILKKSSSTLPLKPRMQLSLRLASSLLQLFQTPWLTRAWCKDTVFFLVCDTPSDPTSRAKQTAQAHLNRPFVVCEFSGESPVLHPTEPKAALLELGIILLEIWHGMTLEARFGLDESDSQSRSTKYYERLVKALEWQDDGENPMLGLYGHTVSHCLTGNKVSSGTAFDWEDSKLWTSICSDIIEPLSKLCKNF</sequence>
<comment type="caution">
    <text evidence="2">The sequence shown here is derived from an EMBL/GenBank/DDBJ whole genome shotgun (WGS) entry which is preliminary data.</text>
</comment>
<evidence type="ECO:0000259" key="1">
    <source>
        <dbReference type="Pfam" id="PF24476"/>
    </source>
</evidence>
<evidence type="ECO:0000313" key="2">
    <source>
        <dbReference type="EMBL" id="KAL1874522.1"/>
    </source>
</evidence>